<organism evidence="1 2">
    <name type="scientific">Algibacter lectus</name>
    <dbReference type="NCBI Taxonomy" id="221126"/>
    <lineage>
        <taxon>Bacteria</taxon>
        <taxon>Pseudomonadati</taxon>
        <taxon>Bacteroidota</taxon>
        <taxon>Flavobacteriia</taxon>
        <taxon>Flavobacteriales</taxon>
        <taxon>Flavobacteriaceae</taxon>
        <taxon>Algibacter</taxon>
    </lineage>
</organism>
<name>A0A090V914_9FLAO</name>
<reference evidence="1 2" key="1">
    <citation type="journal article" date="2014" name="Genome Announc.">
        <title>Draft Genome Sequences of Marine Flavobacterium Algibacter lectus Strains SS8 and NR4.</title>
        <authorList>
            <person name="Takatani N."/>
            <person name="Nakanishi M."/>
            <person name="Meirelles P."/>
            <person name="Mino S."/>
            <person name="Suda W."/>
            <person name="Oshima K."/>
            <person name="Hattori M."/>
            <person name="Ohkuma M."/>
            <person name="Hosokawa M."/>
            <person name="Miyashita K."/>
            <person name="Thompson F.L."/>
            <person name="Niwa A."/>
            <person name="Sawabe T."/>
            <person name="Sawabe T."/>
        </authorList>
    </citation>
    <scope>NUCLEOTIDE SEQUENCE [LARGE SCALE GENOMIC DNA]</scope>
    <source>
        <strain evidence="1 2">JCM 19300</strain>
    </source>
</reference>
<dbReference type="AlphaFoldDB" id="A0A090V914"/>
<proteinExistence type="predicted"/>
<protein>
    <submittedName>
        <fullName evidence="1">Uncharacterized protein</fullName>
    </submittedName>
</protein>
<gene>
    <name evidence="1" type="ORF">JCM19300_4281</name>
</gene>
<evidence type="ECO:0000313" key="1">
    <source>
        <dbReference type="EMBL" id="GAL61335.1"/>
    </source>
</evidence>
<evidence type="ECO:0000313" key="2">
    <source>
        <dbReference type="Proteomes" id="UP000029644"/>
    </source>
</evidence>
<dbReference type="EMBL" id="BBNQ01000002">
    <property type="protein sequence ID" value="GAL61335.1"/>
    <property type="molecule type" value="Genomic_DNA"/>
</dbReference>
<dbReference type="Proteomes" id="UP000029644">
    <property type="component" value="Unassembled WGS sequence"/>
</dbReference>
<comment type="caution">
    <text evidence="1">The sequence shown here is derived from an EMBL/GenBank/DDBJ whole genome shotgun (WGS) entry which is preliminary data.</text>
</comment>
<dbReference type="RefSeq" id="WP_042503071.1">
    <property type="nucleotide sequence ID" value="NZ_BBNQ01000002.1"/>
</dbReference>
<accession>A0A090V914</accession>
<sequence>MEYLAKLTDLNEGKNTISIAFDTTNTIAITEIDSSLTSTKTNINNLLVYLKNKIVQPEIFI</sequence>